<dbReference type="GO" id="GO:0006796">
    <property type="term" value="P:phosphate-containing compound metabolic process"/>
    <property type="evidence" value="ECO:0007669"/>
    <property type="project" value="UniProtKB-ARBA"/>
</dbReference>
<comment type="caution">
    <text evidence="7">The sequence shown here is derived from an EMBL/GenBank/DDBJ whole genome shotgun (WGS) entry which is preliminary data.</text>
</comment>
<dbReference type="PANTHER" id="PTHR10584">
    <property type="entry name" value="SUGAR KINASE"/>
    <property type="match status" value="1"/>
</dbReference>
<evidence type="ECO:0000256" key="2">
    <source>
        <dbReference type="ARBA" id="ARBA00022679"/>
    </source>
</evidence>
<dbReference type="Gene3D" id="3.40.1190.20">
    <property type="match status" value="1"/>
</dbReference>
<evidence type="ECO:0000256" key="4">
    <source>
        <dbReference type="RuleBase" id="RU003704"/>
    </source>
</evidence>
<organism evidence="7">
    <name type="scientific">Ignisphaera aggregans</name>
    <dbReference type="NCBI Taxonomy" id="334771"/>
    <lineage>
        <taxon>Archaea</taxon>
        <taxon>Thermoproteota</taxon>
        <taxon>Thermoprotei</taxon>
        <taxon>Desulfurococcales</taxon>
        <taxon>Desulfurococcaceae</taxon>
        <taxon>Ignisphaera</taxon>
    </lineage>
</organism>
<dbReference type="PROSITE" id="PS00584">
    <property type="entry name" value="PFKB_KINASES_2"/>
    <property type="match status" value="1"/>
</dbReference>
<dbReference type="GO" id="GO:0016301">
    <property type="term" value="F:kinase activity"/>
    <property type="evidence" value="ECO:0007669"/>
    <property type="project" value="UniProtKB-KW"/>
</dbReference>
<evidence type="ECO:0000256" key="3">
    <source>
        <dbReference type="ARBA" id="ARBA00022777"/>
    </source>
</evidence>
<comment type="similarity">
    <text evidence="1 4">Belongs to the carbohydrate kinase PfkB family.</text>
</comment>
<dbReference type="InterPro" id="IPR002173">
    <property type="entry name" value="Carboh/pur_kinase_PfkB_CS"/>
</dbReference>
<dbReference type="PANTHER" id="PTHR10584:SF166">
    <property type="entry name" value="RIBOKINASE"/>
    <property type="match status" value="1"/>
</dbReference>
<evidence type="ECO:0000256" key="1">
    <source>
        <dbReference type="ARBA" id="ARBA00010688"/>
    </source>
</evidence>
<evidence type="ECO:0000259" key="5">
    <source>
        <dbReference type="Pfam" id="PF00294"/>
    </source>
</evidence>
<dbReference type="EMBL" id="DTAU01000082">
    <property type="protein sequence ID" value="HFQ78878.1"/>
    <property type="molecule type" value="Genomic_DNA"/>
</dbReference>
<name>A0A7J3MY28_9CREN</name>
<evidence type="ECO:0000313" key="7">
    <source>
        <dbReference type="EMBL" id="HGT98465.1"/>
    </source>
</evidence>
<dbReference type="SUPFAM" id="SSF53613">
    <property type="entry name" value="Ribokinase-like"/>
    <property type="match status" value="1"/>
</dbReference>
<proteinExistence type="inferred from homology"/>
<dbReference type="InterPro" id="IPR029056">
    <property type="entry name" value="Ribokinase-like"/>
</dbReference>
<evidence type="ECO:0000313" key="6">
    <source>
        <dbReference type="EMBL" id="HFQ78878.1"/>
    </source>
</evidence>
<feature type="domain" description="Carbohydrate kinase PfkB" evidence="5">
    <location>
        <begin position="2"/>
        <end position="313"/>
    </location>
</feature>
<dbReference type="EMBL" id="DTDH01000101">
    <property type="protein sequence ID" value="HGT98465.1"/>
    <property type="molecule type" value="Genomic_DNA"/>
</dbReference>
<dbReference type="InterPro" id="IPR011611">
    <property type="entry name" value="PfkB_dom"/>
</dbReference>
<keyword evidence="3 4" id="KW-0418">Kinase</keyword>
<dbReference type="InterPro" id="IPR002139">
    <property type="entry name" value="Ribo/fructo_kinase"/>
</dbReference>
<accession>A0A7J3MY28</accession>
<dbReference type="PRINTS" id="PR00990">
    <property type="entry name" value="RIBOKINASE"/>
</dbReference>
<gene>
    <name evidence="6" type="ORF">ENT99_04140</name>
    <name evidence="7" type="ORF">ENU64_03450</name>
</gene>
<dbReference type="AlphaFoldDB" id="A0A7J3MY28"/>
<protein>
    <submittedName>
        <fullName evidence="7">Carbohydrate kinase family protein</fullName>
    </submittedName>
</protein>
<sequence length="339" mass="37730">MMKLMFIGASICDIILVTPYLSKPGDIVYLDKGITISIGGHPCNISIDLVKLGYKPSDIYIVSAIGEDFCGKFIEENLRNFSLNLKLFKISRVGSNKNIILVVDGEDRRFHAEVGASMYLPLEDVINYIVEVKPRLLHIAPGLLGDIDTHLSTVLSIAKDIDAVTFIDIGVAKPYGKEDWGFLLESLKYVDILHCSRYELKNIFGTEDIYTNIRNILERGVKMVIVTDGEKGAYIAKDGYVLYQRAFKVNAVDPTGAGDAFQAGFLYKLIELVKNRLDEDYINSIGYDELVEILTYAQAVGAICVTEPGTTTAIARENVERLLNEQKDSVIKTTTRIKL</sequence>
<dbReference type="Pfam" id="PF00294">
    <property type="entry name" value="PfkB"/>
    <property type="match status" value="1"/>
</dbReference>
<keyword evidence="2 4" id="KW-0808">Transferase</keyword>
<reference evidence="7" key="1">
    <citation type="journal article" date="2020" name="mSystems">
        <title>Genome- and Community-Level Interaction Insights into Carbon Utilization and Element Cycling Functions of Hydrothermarchaeota in Hydrothermal Sediment.</title>
        <authorList>
            <person name="Zhou Z."/>
            <person name="Liu Y."/>
            <person name="Xu W."/>
            <person name="Pan J."/>
            <person name="Luo Z.H."/>
            <person name="Li M."/>
        </authorList>
    </citation>
    <scope>NUCLEOTIDE SEQUENCE [LARGE SCALE GENOMIC DNA]</scope>
    <source>
        <strain evidence="6">SpSt-629</strain>
        <strain evidence="7">SpSt-688</strain>
    </source>
</reference>